<dbReference type="Proteomes" id="UP000183954">
    <property type="component" value="Unassembled WGS sequence"/>
</dbReference>
<name>A0A1M6FUL1_9FIRM</name>
<evidence type="ECO:0000313" key="1">
    <source>
        <dbReference type="EMBL" id="SHJ01378.1"/>
    </source>
</evidence>
<sequence length="43" mass="5042">MTFKTSFSKMLSYFAKCDPYSYYVPYPTEESENQANAKNDTRS</sequence>
<accession>A0A1M6FUL1</accession>
<gene>
    <name evidence="1" type="ORF">SAMN02746098_05004</name>
</gene>
<proteinExistence type="predicted"/>
<keyword evidence="2" id="KW-1185">Reference proteome</keyword>
<protein>
    <submittedName>
        <fullName evidence="1">Uncharacterized protein</fullName>
    </submittedName>
</protein>
<dbReference type="AlphaFoldDB" id="A0A1M6FUL1"/>
<reference evidence="2" key="1">
    <citation type="submission" date="2016-11" db="EMBL/GenBank/DDBJ databases">
        <authorList>
            <person name="Varghese N."/>
            <person name="Submissions S."/>
        </authorList>
    </citation>
    <scope>NUCLEOTIDE SEQUENCE [LARGE SCALE GENOMIC DNA]</scope>
    <source>
        <strain evidence="2">DSM 15449</strain>
    </source>
</reference>
<evidence type="ECO:0000313" key="2">
    <source>
        <dbReference type="Proteomes" id="UP000183954"/>
    </source>
</evidence>
<organism evidence="1 2">
    <name type="scientific">Desulfosporosinus lacus DSM 15449</name>
    <dbReference type="NCBI Taxonomy" id="1121420"/>
    <lineage>
        <taxon>Bacteria</taxon>
        <taxon>Bacillati</taxon>
        <taxon>Bacillota</taxon>
        <taxon>Clostridia</taxon>
        <taxon>Eubacteriales</taxon>
        <taxon>Desulfitobacteriaceae</taxon>
        <taxon>Desulfosporosinus</taxon>
    </lineage>
</organism>
<dbReference type="EMBL" id="FQXJ01000033">
    <property type="protein sequence ID" value="SHJ01378.1"/>
    <property type="molecule type" value="Genomic_DNA"/>
</dbReference>